<dbReference type="AlphaFoldDB" id="A0A8S3W0Y9"/>
<name>A0A8S3W0Y9_PARAO</name>
<evidence type="ECO:0000313" key="2">
    <source>
        <dbReference type="Proteomes" id="UP000691718"/>
    </source>
</evidence>
<dbReference type="Proteomes" id="UP000691718">
    <property type="component" value="Unassembled WGS sequence"/>
</dbReference>
<proteinExistence type="predicted"/>
<protein>
    <submittedName>
        <fullName evidence="1">(apollo) hypothetical protein</fullName>
    </submittedName>
</protein>
<organism evidence="1 2">
    <name type="scientific">Parnassius apollo</name>
    <name type="common">Apollo butterfly</name>
    <name type="synonym">Papilio apollo</name>
    <dbReference type="NCBI Taxonomy" id="110799"/>
    <lineage>
        <taxon>Eukaryota</taxon>
        <taxon>Metazoa</taxon>
        <taxon>Ecdysozoa</taxon>
        <taxon>Arthropoda</taxon>
        <taxon>Hexapoda</taxon>
        <taxon>Insecta</taxon>
        <taxon>Pterygota</taxon>
        <taxon>Neoptera</taxon>
        <taxon>Endopterygota</taxon>
        <taxon>Lepidoptera</taxon>
        <taxon>Glossata</taxon>
        <taxon>Ditrysia</taxon>
        <taxon>Papilionoidea</taxon>
        <taxon>Papilionidae</taxon>
        <taxon>Parnassiinae</taxon>
        <taxon>Parnassini</taxon>
        <taxon>Parnassius</taxon>
        <taxon>Parnassius</taxon>
    </lineage>
</organism>
<reference evidence="1" key="1">
    <citation type="submission" date="2021-04" db="EMBL/GenBank/DDBJ databases">
        <authorList>
            <person name="Tunstrom K."/>
        </authorList>
    </citation>
    <scope>NUCLEOTIDE SEQUENCE</scope>
</reference>
<evidence type="ECO:0000313" key="1">
    <source>
        <dbReference type="EMBL" id="CAG4934083.1"/>
    </source>
</evidence>
<keyword evidence="2" id="KW-1185">Reference proteome</keyword>
<dbReference type="EMBL" id="CAJQZP010000031">
    <property type="protein sequence ID" value="CAG4934083.1"/>
    <property type="molecule type" value="Genomic_DNA"/>
</dbReference>
<sequence length="76" mass="8762">MWMLVTIRRRHNETDMAIRLAHGPELTRKQRVSRFAFAHEHVKLGYGTVEPKRGLTGKDKNGTFAKKKTGLRMVSN</sequence>
<comment type="caution">
    <text evidence="1">The sequence shown here is derived from an EMBL/GenBank/DDBJ whole genome shotgun (WGS) entry which is preliminary data.</text>
</comment>
<accession>A0A8S3W0Y9</accession>
<gene>
    <name evidence="1" type="ORF">PAPOLLO_LOCUS775</name>
</gene>